<comment type="caution">
    <text evidence="2">The sequence shown here is derived from an EMBL/GenBank/DDBJ whole genome shotgun (WGS) entry which is preliminary data.</text>
</comment>
<feature type="coiled-coil region" evidence="1">
    <location>
        <begin position="9"/>
        <end position="64"/>
    </location>
</feature>
<name>A0ABD0PM57_CIRMR</name>
<gene>
    <name evidence="2" type="ORF">M9458_031106</name>
</gene>
<evidence type="ECO:0000313" key="3">
    <source>
        <dbReference type="Proteomes" id="UP001529510"/>
    </source>
</evidence>
<feature type="non-terminal residue" evidence="2">
    <location>
        <position position="77"/>
    </location>
</feature>
<protein>
    <submittedName>
        <fullName evidence="2">Uncharacterized protein</fullName>
    </submittedName>
</protein>
<evidence type="ECO:0000256" key="1">
    <source>
        <dbReference type="SAM" id="Coils"/>
    </source>
</evidence>
<dbReference type="Proteomes" id="UP001529510">
    <property type="component" value="Unassembled WGS sequence"/>
</dbReference>
<keyword evidence="1" id="KW-0175">Coiled coil</keyword>
<proteinExistence type="predicted"/>
<feature type="non-terminal residue" evidence="2">
    <location>
        <position position="1"/>
    </location>
</feature>
<sequence>DVMSTPQLLKRLRKELAYEGDVRDELEKELANQISIISEREGLISQLQHRVERMVREQGELETDHKVALLELQEKNE</sequence>
<evidence type="ECO:0000313" key="2">
    <source>
        <dbReference type="EMBL" id="KAL0175138.1"/>
    </source>
</evidence>
<keyword evidence="3" id="KW-1185">Reference proteome</keyword>
<reference evidence="2 3" key="1">
    <citation type="submission" date="2024-05" db="EMBL/GenBank/DDBJ databases">
        <title>Genome sequencing and assembly of Indian major carp, Cirrhinus mrigala (Hamilton, 1822).</title>
        <authorList>
            <person name="Mohindra V."/>
            <person name="Chowdhury L.M."/>
            <person name="Lal K."/>
            <person name="Jena J.K."/>
        </authorList>
    </citation>
    <scope>NUCLEOTIDE SEQUENCE [LARGE SCALE GENOMIC DNA]</scope>
    <source>
        <strain evidence="2">CM1030</strain>
        <tissue evidence="2">Blood</tissue>
    </source>
</reference>
<dbReference type="EMBL" id="JAMKFB020000015">
    <property type="protein sequence ID" value="KAL0175138.1"/>
    <property type="molecule type" value="Genomic_DNA"/>
</dbReference>
<dbReference type="AlphaFoldDB" id="A0ABD0PM57"/>
<organism evidence="2 3">
    <name type="scientific">Cirrhinus mrigala</name>
    <name type="common">Mrigala</name>
    <dbReference type="NCBI Taxonomy" id="683832"/>
    <lineage>
        <taxon>Eukaryota</taxon>
        <taxon>Metazoa</taxon>
        <taxon>Chordata</taxon>
        <taxon>Craniata</taxon>
        <taxon>Vertebrata</taxon>
        <taxon>Euteleostomi</taxon>
        <taxon>Actinopterygii</taxon>
        <taxon>Neopterygii</taxon>
        <taxon>Teleostei</taxon>
        <taxon>Ostariophysi</taxon>
        <taxon>Cypriniformes</taxon>
        <taxon>Cyprinidae</taxon>
        <taxon>Labeoninae</taxon>
        <taxon>Labeonini</taxon>
        <taxon>Cirrhinus</taxon>
    </lineage>
</organism>
<accession>A0ABD0PM57</accession>